<sequence precursor="true">MHTLRFDRRRLFQAGAAGVATASFASGWTILDPTAEAAALPLGLRRSSWVGLADTGFELSAGERTLRLTLRDVADLPIAEAIPELRGHDGAFALRFDGPAGIGQGTRTVRHAQLGDVELFLVPVEQDGVVRSYEAIVDRTIRIAGINEEEGEPVVAPPAAPPAEQPQGAQPPAQGAAAASGRRASRGRARSGRVVPRVRSISLTRSASRRSAVADVALADAAAVASVRAVLLSDGKAVGRATARVSRSGRVRLRFASRRALARRRYELALTLVARDGRVTKIRKRVRSS</sequence>
<dbReference type="OrthoDB" id="8926597at2"/>
<feature type="compositionally biased region" description="Low complexity" evidence="1">
    <location>
        <begin position="165"/>
        <end position="182"/>
    </location>
</feature>
<dbReference type="Proteomes" id="UP000008229">
    <property type="component" value="Chromosome"/>
</dbReference>
<dbReference type="eggNOG" id="ENOG5030PAY">
    <property type="taxonomic scope" value="Bacteria"/>
</dbReference>
<protein>
    <recommendedName>
        <fullName evidence="2">DUF6916 domain-containing protein</fullName>
    </recommendedName>
</protein>
<organism evidence="3 4">
    <name type="scientific">Conexibacter woesei (strain DSM 14684 / CCUG 47730 / CIP 108061 / JCM 11494 / NBRC 100937 / ID131577)</name>
    <dbReference type="NCBI Taxonomy" id="469383"/>
    <lineage>
        <taxon>Bacteria</taxon>
        <taxon>Bacillati</taxon>
        <taxon>Actinomycetota</taxon>
        <taxon>Thermoleophilia</taxon>
        <taxon>Solirubrobacterales</taxon>
        <taxon>Conexibacteraceae</taxon>
        <taxon>Conexibacter</taxon>
    </lineage>
</organism>
<dbReference type="STRING" id="469383.Cwoe_2605"/>
<name>D3F8R0_CONWI</name>
<dbReference type="AlphaFoldDB" id="D3F8R0"/>
<proteinExistence type="predicted"/>
<reference evidence="3 4" key="1">
    <citation type="journal article" date="2010" name="Stand. Genomic Sci.">
        <title>Complete genome sequence of Conexibacter woesei type strain (ID131577).</title>
        <authorList>
            <person name="Pukall R."/>
            <person name="Lapidus A."/>
            <person name="Glavina Del Rio T."/>
            <person name="Copeland A."/>
            <person name="Tice H."/>
            <person name="Cheng J.-F."/>
            <person name="Lucas S."/>
            <person name="Chen F."/>
            <person name="Nolan M."/>
            <person name="Bruce D."/>
            <person name="Goodwin L."/>
            <person name="Pitluck S."/>
            <person name="Mavromatis K."/>
            <person name="Ivanova N."/>
            <person name="Ovchinnikova G."/>
            <person name="Pati A."/>
            <person name="Chen A."/>
            <person name="Palaniappan K."/>
            <person name="Land M."/>
            <person name="Hauser L."/>
            <person name="Chang Y.-J."/>
            <person name="Jeffries C.D."/>
            <person name="Chain P."/>
            <person name="Meincke L."/>
            <person name="Sims D."/>
            <person name="Brettin T."/>
            <person name="Detter J.C."/>
            <person name="Rohde M."/>
            <person name="Goeker M."/>
            <person name="Bristow J."/>
            <person name="Eisen J.A."/>
            <person name="Markowitz V."/>
            <person name="Kyrpides N.C."/>
            <person name="Klenk H.-P."/>
            <person name="Hugenholtz P."/>
        </authorList>
    </citation>
    <scope>NUCLEOTIDE SEQUENCE [LARGE SCALE GENOMIC DNA]</scope>
    <source>
        <strain evidence="4">DSM 14684 / CIP 108061 / JCM 11494 / NBRC 100937 / ID131577</strain>
    </source>
</reference>
<dbReference type="Pfam" id="PF21880">
    <property type="entry name" value="DUF6916"/>
    <property type="match status" value="1"/>
</dbReference>
<keyword evidence="4" id="KW-1185">Reference proteome</keyword>
<evidence type="ECO:0000256" key="1">
    <source>
        <dbReference type="SAM" id="MobiDB-lite"/>
    </source>
</evidence>
<evidence type="ECO:0000313" key="4">
    <source>
        <dbReference type="Proteomes" id="UP000008229"/>
    </source>
</evidence>
<dbReference type="RefSeq" id="WP_012934075.1">
    <property type="nucleotide sequence ID" value="NC_013739.1"/>
</dbReference>
<reference evidence="4" key="2">
    <citation type="submission" date="2010-01" db="EMBL/GenBank/DDBJ databases">
        <title>The complete genome of Conexibacter woesei DSM 14684.</title>
        <authorList>
            <consortium name="US DOE Joint Genome Institute (JGI-PGF)"/>
            <person name="Lucas S."/>
            <person name="Copeland A."/>
            <person name="Lapidus A."/>
            <person name="Glavina del Rio T."/>
            <person name="Dalin E."/>
            <person name="Tice H."/>
            <person name="Bruce D."/>
            <person name="Goodwin L."/>
            <person name="Pitluck S."/>
            <person name="Kyrpides N."/>
            <person name="Mavromatis K."/>
            <person name="Ivanova N."/>
            <person name="Mikhailova N."/>
            <person name="Chertkov O."/>
            <person name="Brettin T."/>
            <person name="Detter J.C."/>
            <person name="Han C."/>
            <person name="Larimer F."/>
            <person name="Land M."/>
            <person name="Hauser L."/>
            <person name="Markowitz V."/>
            <person name="Cheng J.-F."/>
            <person name="Hugenholtz P."/>
            <person name="Woyke T."/>
            <person name="Wu D."/>
            <person name="Pukall R."/>
            <person name="Steenblock K."/>
            <person name="Schneider S."/>
            <person name="Klenk H.-P."/>
            <person name="Eisen J.A."/>
        </authorList>
    </citation>
    <scope>NUCLEOTIDE SEQUENCE [LARGE SCALE GENOMIC DNA]</scope>
    <source>
        <strain evidence="4">DSM 14684 / CIP 108061 / JCM 11494 / NBRC 100937 / ID131577</strain>
    </source>
</reference>
<dbReference type="PROSITE" id="PS51318">
    <property type="entry name" value="TAT"/>
    <property type="match status" value="1"/>
</dbReference>
<dbReference type="HOGENOM" id="CLU_962114_0_0_11"/>
<dbReference type="InterPro" id="IPR006311">
    <property type="entry name" value="TAT_signal"/>
</dbReference>
<evidence type="ECO:0000313" key="3">
    <source>
        <dbReference type="EMBL" id="ADB51024.1"/>
    </source>
</evidence>
<accession>D3F8R0</accession>
<dbReference type="EMBL" id="CP001854">
    <property type="protein sequence ID" value="ADB51024.1"/>
    <property type="molecule type" value="Genomic_DNA"/>
</dbReference>
<evidence type="ECO:0000259" key="2">
    <source>
        <dbReference type="Pfam" id="PF21880"/>
    </source>
</evidence>
<gene>
    <name evidence="3" type="ordered locus">Cwoe_2605</name>
</gene>
<dbReference type="InterPro" id="IPR054209">
    <property type="entry name" value="DUF6916"/>
</dbReference>
<dbReference type="KEGG" id="cwo:Cwoe_2605"/>
<feature type="region of interest" description="Disordered" evidence="1">
    <location>
        <begin position="152"/>
        <end position="193"/>
    </location>
</feature>
<feature type="compositionally biased region" description="Pro residues" evidence="1">
    <location>
        <begin position="155"/>
        <end position="164"/>
    </location>
</feature>
<feature type="domain" description="DUF6916" evidence="2">
    <location>
        <begin position="46"/>
        <end position="136"/>
    </location>
</feature>